<dbReference type="InterPro" id="IPR052642">
    <property type="entry name" value="CC-FHA_domain"/>
</dbReference>
<evidence type="ECO:0000313" key="4">
    <source>
        <dbReference type="Ensembl" id="ENSCAFP00040012529.1"/>
    </source>
</evidence>
<dbReference type="PANTHER" id="PTHR18853:SF9">
    <property type="entry name" value="COILED-COIL DOMAIN-CONTAINING PROTEIN 27"/>
    <property type="match status" value="1"/>
</dbReference>
<evidence type="ECO:0000313" key="3">
    <source>
        <dbReference type="Ensembl" id="ENSCAFP00030005102.1"/>
    </source>
</evidence>
<feature type="compositionally biased region" description="Basic and acidic residues" evidence="2">
    <location>
        <begin position="592"/>
        <end position="615"/>
    </location>
</feature>
<proteinExistence type="predicted"/>
<dbReference type="Proteomes" id="UP000694429">
    <property type="component" value="Chromosome 5"/>
</dbReference>
<feature type="coiled-coil region" evidence="1">
    <location>
        <begin position="746"/>
        <end position="787"/>
    </location>
</feature>
<reference evidence="3" key="3">
    <citation type="submission" date="2025-05" db="UniProtKB">
        <authorList>
            <consortium name="Ensembl"/>
        </authorList>
    </citation>
    <scope>IDENTIFICATION</scope>
</reference>
<protein>
    <submittedName>
        <fullName evidence="3">Coiled-coil domain containing 27</fullName>
    </submittedName>
</protein>
<dbReference type="Ensembl" id="ENSCAFT00030005736.1">
    <property type="protein sequence ID" value="ENSCAFP00030005102.1"/>
    <property type="gene ID" value="ENSCAFG00030003003.1"/>
</dbReference>
<organism evidence="3 5">
    <name type="scientific">Canis lupus familiaris</name>
    <name type="common">Dog</name>
    <name type="synonym">Canis familiaris</name>
    <dbReference type="NCBI Taxonomy" id="9615"/>
    <lineage>
        <taxon>Eukaryota</taxon>
        <taxon>Metazoa</taxon>
        <taxon>Chordata</taxon>
        <taxon>Craniata</taxon>
        <taxon>Vertebrata</taxon>
        <taxon>Euteleostomi</taxon>
        <taxon>Mammalia</taxon>
        <taxon>Eutheria</taxon>
        <taxon>Laurasiatheria</taxon>
        <taxon>Carnivora</taxon>
        <taxon>Caniformia</taxon>
        <taxon>Canidae</taxon>
        <taxon>Canis</taxon>
    </lineage>
</organism>
<reference evidence="4" key="1">
    <citation type="submission" date="2018-10" db="EMBL/GenBank/DDBJ databases">
        <title>De novo assembly of a Great Dane genome.</title>
        <authorList>
            <person name="Kidd J.M."/>
            <person name="Pendleton A.L."/>
            <person name="Shen F."/>
            <person name="Emery S."/>
        </authorList>
    </citation>
    <scope>NUCLEOTIDE SEQUENCE [LARGE SCALE GENOMIC DNA]</scope>
    <source>
        <strain evidence="4">Great Dane</strain>
    </source>
</reference>
<feature type="region of interest" description="Disordered" evidence="2">
    <location>
        <begin position="582"/>
        <end position="653"/>
    </location>
</feature>
<name>A0A8C0M7M1_CANLF</name>
<feature type="region of interest" description="Disordered" evidence="2">
    <location>
        <begin position="1"/>
        <end position="30"/>
    </location>
</feature>
<dbReference type="Ensembl" id="ENSCAFT00040014484.1">
    <property type="protein sequence ID" value="ENSCAFP00040012529.1"/>
    <property type="gene ID" value="ENSCAFG00040007681.1"/>
</dbReference>
<feature type="compositionally biased region" description="Polar residues" evidence="2">
    <location>
        <begin position="513"/>
        <end position="524"/>
    </location>
</feature>
<accession>A0A8C0M7M1</accession>
<feature type="region of interest" description="Disordered" evidence="2">
    <location>
        <begin position="508"/>
        <end position="530"/>
    </location>
</feature>
<evidence type="ECO:0000256" key="1">
    <source>
        <dbReference type="SAM" id="Coils"/>
    </source>
</evidence>
<dbReference type="AlphaFoldDB" id="A0A8C0M7M1"/>
<feature type="compositionally biased region" description="Low complexity" evidence="2">
    <location>
        <begin position="825"/>
        <end position="841"/>
    </location>
</feature>
<evidence type="ECO:0000256" key="2">
    <source>
        <dbReference type="SAM" id="MobiDB-lite"/>
    </source>
</evidence>
<keyword evidence="1" id="KW-0175">Coiled coil</keyword>
<evidence type="ECO:0000313" key="5">
    <source>
        <dbReference type="Proteomes" id="UP000694429"/>
    </source>
</evidence>
<reference evidence="3" key="2">
    <citation type="submission" date="2019-03" db="EMBL/GenBank/DDBJ databases">
        <authorList>
            <person name="Warren W.C."/>
            <person name="Johnson G.S."/>
        </authorList>
    </citation>
    <scope>NUCLEOTIDE SEQUENCE [LARGE SCALE GENOMIC DNA]</scope>
    <source>
        <strain evidence="3">Basenji</strain>
    </source>
</reference>
<dbReference type="Proteomes" id="UP000694542">
    <property type="component" value="Chromosome 5"/>
</dbReference>
<feature type="compositionally biased region" description="Acidic residues" evidence="2">
    <location>
        <begin position="616"/>
        <end position="645"/>
    </location>
</feature>
<feature type="region of interest" description="Disordered" evidence="2">
    <location>
        <begin position="816"/>
        <end position="862"/>
    </location>
</feature>
<feature type="coiled-coil region" evidence="1">
    <location>
        <begin position="388"/>
        <end position="422"/>
    </location>
</feature>
<sequence>MDMKKQGGQILRRQKSQDCRGQQMADPKGNQCHRCVDGLCTAAEGRATSRGRKAEWTWRLSSSQQTSTRLCVGLTFGGQAFPFDYFLNSYDIEECVMLECTIGIWKYMPGFYGDICDAIHTPRIPQDVELLGWLCPGLGQAAGPPHECLSPSAACSRQRGPRRPSVQGILHLAAQAPLPNLQMMPVDDSSPRKCSVAPKLMEKGLMLLQSMAGRDNQVPEWKLRRRQRCLSKSAQAISHFYRQKGESKQDISPGDTSFMAELEELRKMFLSRPGCPQFSTKATSMSHYGSATSAELPEDLCVVQQGSDMKVDSEGKAGWHRGCPLPFSKSACEFNYLWKRSESQTISPVSSSPVLAQSHPNKRLPWYISVIHEKDHCLLMLGEEVQRLSELEVLLQKRDEEVLALQEEKEALKKQLKYLLKSKGPEMWEPVPKPLGRMSILKTFFRDEEELQRWRQVRADQDTERAGLALGSPSPGLPGTAQAIMSYLQPCPGGLSQVVGPQPHVRGAGTGWQGSSWRSDSHSTAPGVPGSCGLLRPVRLGAVTAARGSVPTASVFPPPALPPRTPTLSQLQEEYTMISRGKDLEGVGNEEEAAHREAEEAVDKEGKGPADRMGGEEQELLEEEEEEEEGEVEQEEEKEVQEDEDQCRRSSRSLEEAFEQELIAQLEEYEQVFQEFQTELEITRTRYSLATGGALGTQEPQESRWPRGPRDLGQEAAAYSWGHRVPCPGLPVHCPLPPSRAHTGTITSLQRQVDFQESQLQQVNTENNTLQKELRERKDQLQAMSNKVAMPLSRGGCQQPLPSHCWARGVGDGSPGGLVPGHSMPHGPALPAGPHHPPGAAWLLATSPASLGPQVPGLSTHT</sequence>
<dbReference type="PANTHER" id="PTHR18853">
    <property type="entry name" value="FORKHEAD-ASSOCIATED DOMAIN-CONTAINING PROTEIN 1-RELATED"/>
    <property type="match status" value="1"/>
</dbReference>